<protein>
    <recommendedName>
        <fullName evidence="10">G-protein coupled receptors family 1 profile domain-containing protein</fullName>
    </recommendedName>
</protein>
<accession>A0A9D4HNZ8</accession>
<comment type="subcellular location">
    <subcellularLocation>
        <location evidence="1">Cell membrane</location>
        <topology evidence="1">Multi-pass membrane protein</topology>
    </subcellularLocation>
</comment>
<keyword evidence="12" id="KW-1185">Reference proteome</keyword>
<dbReference type="PRINTS" id="PR00237">
    <property type="entry name" value="GPCRRHODOPSN"/>
</dbReference>
<keyword evidence="7" id="KW-0675">Receptor</keyword>
<dbReference type="InterPro" id="IPR000276">
    <property type="entry name" value="GPCR_Rhodpsn"/>
</dbReference>
<reference evidence="11" key="2">
    <citation type="submission" date="2020-11" db="EMBL/GenBank/DDBJ databases">
        <authorList>
            <person name="McCartney M.A."/>
            <person name="Auch B."/>
            <person name="Kono T."/>
            <person name="Mallez S."/>
            <person name="Becker A."/>
            <person name="Gohl D.M."/>
            <person name="Silverstein K.A.T."/>
            <person name="Koren S."/>
            <person name="Bechman K.B."/>
            <person name="Herman A."/>
            <person name="Abrahante J.E."/>
            <person name="Garbe J."/>
        </authorList>
    </citation>
    <scope>NUCLEOTIDE SEQUENCE</scope>
    <source>
        <strain evidence="11">Duluth1</strain>
        <tissue evidence="11">Whole animal</tissue>
    </source>
</reference>
<keyword evidence="3 9" id="KW-0812">Transmembrane</keyword>
<comment type="caution">
    <text evidence="11">The sequence shown here is derived from an EMBL/GenBank/DDBJ whole genome shotgun (WGS) entry which is preliminary data.</text>
</comment>
<dbReference type="AlphaFoldDB" id="A0A9D4HNZ8"/>
<evidence type="ECO:0000313" key="12">
    <source>
        <dbReference type="Proteomes" id="UP000828390"/>
    </source>
</evidence>
<keyword evidence="8" id="KW-0807">Transducer</keyword>
<evidence type="ECO:0000256" key="9">
    <source>
        <dbReference type="SAM" id="Phobius"/>
    </source>
</evidence>
<evidence type="ECO:0000256" key="3">
    <source>
        <dbReference type="ARBA" id="ARBA00022692"/>
    </source>
</evidence>
<dbReference type="PROSITE" id="PS50262">
    <property type="entry name" value="G_PROTEIN_RECEP_F1_2"/>
    <property type="match status" value="1"/>
</dbReference>
<dbReference type="GO" id="GO:0005886">
    <property type="term" value="C:plasma membrane"/>
    <property type="evidence" value="ECO:0007669"/>
    <property type="project" value="UniProtKB-SubCell"/>
</dbReference>
<dbReference type="Proteomes" id="UP000828390">
    <property type="component" value="Unassembled WGS sequence"/>
</dbReference>
<feature type="transmembrane region" description="Helical" evidence="9">
    <location>
        <begin position="189"/>
        <end position="215"/>
    </location>
</feature>
<sequence length="334" mass="38120">MDNTTFNTSDSNHGHERISETQLIVIKTFAISTSILGSFANAVTIAAIIRRKLHSQATFLKILNLLVCNLVHSAIFLPLIAVQAFTGFWTDKSAICIAVSFGVFCNLGTELFGYVCISLNRYFCIVNRKWKDALFGNKKKLALQLFISWSIYPIILTFPLFGFWSHYEYAPKKLLCHPFLGLDCDSYCLFVFLFATLTTMPVISYCYLRIIIVYYKVKRNLLKVRESMARPGSTGVSTVTKQTSDNVLKRSELKMAFTILAVILCFGFFRVPFILLYMYDPSITKVDSLIHTIIIYVGSILNWVNPIIYAMTNRKIREAIRSMIKEFADNVFIK</sequence>
<proteinExistence type="predicted"/>
<feature type="transmembrane region" description="Helical" evidence="9">
    <location>
        <begin position="97"/>
        <end position="120"/>
    </location>
</feature>
<dbReference type="Pfam" id="PF00001">
    <property type="entry name" value="7tm_1"/>
    <property type="match status" value="1"/>
</dbReference>
<dbReference type="SUPFAM" id="SSF81321">
    <property type="entry name" value="Family A G protein-coupled receptor-like"/>
    <property type="match status" value="1"/>
</dbReference>
<evidence type="ECO:0000256" key="6">
    <source>
        <dbReference type="ARBA" id="ARBA00023136"/>
    </source>
</evidence>
<evidence type="ECO:0000313" key="11">
    <source>
        <dbReference type="EMBL" id="KAH3727662.1"/>
    </source>
</evidence>
<evidence type="ECO:0000256" key="8">
    <source>
        <dbReference type="ARBA" id="ARBA00023224"/>
    </source>
</evidence>
<keyword evidence="4 9" id="KW-1133">Transmembrane helix</keyword>
<reference evidence="11" key="1">
    <citation type="journal article" date="2019" name="bioRxiv">
        <title>The Genome of the Zebra Mussel, Dreissena polymorpha: A Resource for Invasive Species Research.</title>
        <authorList>
            <person name="McCartney M.A."/>
            <person name="Auch B."/>
            <person name="Kono T."/>
            <person name="Mallez S."/>
            <person name="Zhang Y."/>
            <person name="Obille A."/>
            <person name="Becker A."/>
            <person name="Abrahante J.E."/>
            <person name="Garbe J."/>
            <person name="Badalamenti J.P."/>
            <person name="Herman A."/>
            <person name="Mangelson H."/>
            <person name="Liachko I."/>
            <person name="Sullivan S."/>
            <person name="Sone E.D."/>
            <person name="Koren S."/>
            <person name="Silverstein K.A.T."/>
            <person name="Beckman K.B."/>
            <person name="Gohl D.M."/>
        </authorList>
    </citation>
    <scope>NUCLEOTIDE SEQUENCE</scope>
    <source>
        <strain evidence="11">Duluth1</strain>
        <tissue evidence="11">Whole animal</tissue>
    </source>
</reference>
<keyword evidence="2" id="KW-1003">Cell membrane</keyword>
<evidence type="ECO:0000259" key="10">
    <source>
        <dbReference type="PROSITE" id="PS50262"/>
    </source>
</evidence>
<feature type="transmembrane region" description="Helical" evidence="9">
    <location>
        <begin position="29"/>
        <end position="50"/>
    </location>
</feature>
<gene>
    <name evidence="11" type="ORF">DPMN_053602</name>
</gene>
<feature type="transmembrane region" description="Helical" evidence="9">
    <location>
        <begin position="289"/>
        <end position="311"/>
    </location>
</feature>
<keyword evidence="6 9" id="KW-0472">Membrane</keyword>
<dbReference type="PANTHER" id="PTHR24228">
    <property type="entry name" value="B2 BRADYKININ RECEPTOR/ANGIOTENSIN II RECEPTOR"/>
    <property type="match status" value="1"/>
</dbReference>
<evidence type="ECO:0000256" key="2">
    <source>
        <dbReference type="ARBA" id="ARBA00022475"/>
    </source>
</evidence>
<feature type="transmembrane region" description="Helical" evidence="9">
    <location>
        <begin position="62"/>
        <end position="85"/>
    </location>
</feature>
<dbReference type="EMBL" id="JAIWYP010000012">
    <property type="protein sequence ID" value="KAH3727662.1"/>
    <property type="molecule type" value="Genomic_DNA"/>
</dbReference>
<evidence type="ECO:0000256" key="4">
    <source>
        <dbReference type="ARBA" id="ARBA00022989"/>
    </source>
</evidence>
<dbReference type="CDD" id="cd00637">
    <property type="entry name" value="7tm_classA_rhodopsin-like"/>
    <property type="match status" value="1"/>
</dbReference>
<feature type="transmembrane region" description="Helical" evidence="9">
    <location>
        <begin position="256"/>
        <end position="277"/>
    </location>
</feature>
<name>A0A9D4HNZ8_DREPO</name>
<dbReference type="PANTHER" id="PTHR24228:SF59">
    <property type="entry name" value="NEUROPEPTIDE RECEPTOR 15"/>
    <property type="match status" value="1"/>
</dbReference>
<dbReference type="Gene3D" id="1.20.1070.10">
    <property type="entry name" value="Rhodopsin 7-helix transmembrane proteins"/>
    <property type="match status" value="1"/>
</dbReference>
<evidence type="ECO:0000256" key="7">
    <source>
        <dbReference type="ARBA" id="ARBA00023170"/>
    </source>
</evidence>
<organism evidence="11 12">
    <name type="scientific">Dreissena polymorpha</name>
    <name type="common">Zebra mussel</name>
    <name type="synonym">Mytilus polymorpha</name>
    <dbReference type="NCBI Taxonomy" id="45954"/>
    <lineage>
        <taxon>Eukaryota</taxon>
        <taxon>Metazoa</taxon>
        <taxon>Spiralia</taxon>
        <taxon>Lophotrochozoa</taxon>
        <taxon>Mollusca</taxon>
        <taxon>Bivalvia</taxon>
        <taxon>Autobranchia</taxon>
        <taxon>Heteroconchia</taxon>
        <taxon>Euheterodonta</taxon>
        <taxon>Imparidentia</taxon>
        <taxon>Neoheterodontei</taxon>
        <taxon>Myida</taxon>
        <taxon>Dreissenoidea</taxon>
        <taxon>Dreissenidae</taxon>
        <taxon>Dreissena</taxon>
    </lineage>
</organism>
<dbReference type="GO" id="GO:0004930">
    <property type="term" value="F:G protein-coupled receptor activity"/>
    <property type="evidence" value="ECO:0007669"/>
    <property type="project" value="UniProtKB-KW"/>
</dbReference>
<evidence type="ECO:0000256" key="5">
    <source>
        <dbReference type="ARBA" id="ARBA00023040"/>
    </source>
</evidence>
<keyword evidence="5" id="KW-0297">G-protein coupled receptor</keyword>
<feature type="domain" description="G-protein coupled receptors family 1 profile" evidence="10">
    <location>
        <begin position="40"/>
        <end position="309"/>
    </location>
</feature>
<dbReference type="InterPro" id="IPR017452">
    <property type="entry name" value="GPCR_Rhodpsn_7TM"/>
</dbReference>
<feature type="transmembrane region" description="Helical" evidence="9">
    <location>
        <begin position="141"/>
        <end position="164"/>
    </location>
</feature>
<evidence type="ECO:0000256" key="1">
    <source>
        <dbReference type="ARBA" id="ARBA00004651"/>
    </source>
</evidence>